<reference evidence="1 2" key="1">
    <citation type="submission" date="2024-01" db="EMBL/GenBank/DDBJ databases">
        <title>The genomes of 5 underutilized Papilionoideae crops provide insights into root nodulation and disease resistance.</title>
        <authorList>
            <person name="Yuan L."/>
        </authorList>
    </citation>
    <scope>NUCLEOTIDE SEQUENCE [LARGE SCALE GENOMIC DNA]</scope>
    <source>
        <strain evidence="1">LY-2023</strain>
        <tissue evidence="1">Leaf</tissue>
    </source>
</reference>
<gene>
    <name evidence="1" type="ORF">RJT34_22007</name>
</gene>
<sequence>MLFNENDPYWQRVGYKMVALEEASGGTWCLTLQDADFTISIMNSCSQIVTPQILKGVIMCVVSQVYASPTPSRRELLWDHIDNLSHDQHLDVMAGNWAKATNNVKASLDEGVLTSDIPFCLRTLMVGGIERK</sequence>
<dbReference type="Proteomes" id="UP001359559">
    <property type="component" value="Unassembled WGS sequence"/>
</dbReference>
<comment type="caution">
    <text evidence="1">The sequence shown here is derived from an EMBL/GenBank/DDBJ whole genome shotgun (WGS) entry which is preliminary data.</text>
</comment>
<evidence type="ECO:0000313" key="1">
    <source>
        <dbReference type="EMBL" id="KAK7286776.1"/>
    </source>
</evidence>
<dbReference type="EMBL" id="JAYKXN010000005">
    <property type="protein sequence ID" value="KAK7286776.1"/>
    <property type="molecule type" value="Genomic_DNA"/>
</dbReference>
<keyword evidence="2" id="KW-1185">Reference proteome</keyword>
<accession>A0AAN9P6R8</accession>
<dbReference type="AlphaFoldDB" id="A0AAN9P6R8"/>
<name>A0AAN9P6R8_CLITE</name>
<evidence type="ECO:0000313" key="2">
    <source>
        <dbReference type="Proteomes" id="UP001359559"/>
    </source>
</evidence>
<proteinExistence type="predicted"/>
<protein>
    <submittedName>
        <fullName evidence="1">Uncharacterized protein</fullName>
    </submittedName>
</protein>
<organism evidence="1 2">
    <name type="scientific">Clitoria ternatea</name>
    <name type="common">Butterfly pea</name>
    <dbReference type="NCBI Taxonomy" id="43366"/>
    <lineage>
        <taxon>Eukaryota</taxon>
        <taxon>Viridiplantae</taxon>
        <taxon>Streptophyta</taxon>
        <taxon>Embryophyta</taxon>
        <taxon>Tracheophyta</taxon>
        <taxon>Spermatophyta</taxon>
        <taxon>Magnoliopsida</taxon>
        <taxon>eudicotyledons</taxon>
        <taxon>Gunneridae</taxon>
        <taxon>Pentapetalae</taxon>
        <taxon>rosids</taxon>
        <taxon>fabids</taxon>
        <taxon>Fabales</taxon>
        <taxon>Fabaceae</taxon>
        <taxon>Papilionoideae</taxon>
        <taxon>50 kb inversion clade</taxon>
        <taxon>NPAAA clade</taxon>
        <taxon>indigoferoid/millettioid clade</taxon>
        <taxon>Phaseoleae</taxon>
        <taxon>Clitoria</taxon>
    </lineage>
</organism>